<dbReference type="Proteomes" id="UP001497602">
    <property type="component" value="Unassembled WGS sequence"/>
</dbReference>
<comment type="caution">
    <text evidence="1">The sequence shown here is derived from an EMBL/GenBank/DDBJ whole genome shotgun (WGS) entry which is preliminary data.</text>
</comment>
<gene>
    <name evidence="1" type="ORF">T190115A13A_60206</name>
</gene>
<dbReference type="RefSeq" id="WP_348739792.1">
    <property type="nucleotide sequence ID" value="NZ_CAXJRC010000043.1"/>
</dbReference>
<reference evidence="1 2" key="1">
    <citation type="submission" date="2024-05" db="EMBL/GenBank/DDBJ databases">
        <authorList>
            <person name="Duchaud E."/>
        </authorList>
    </citation>
    <scope>NUCLEOTIDE SEQUENCE [LARGE SCALE GENOMIC DNA]</scope>
    <source>
        <strain evidence="1">Ena-SAMPLE-TAB-13-05-2024-13:56:06:370-140305</strain>
    </source>
</reference>
<name>A0ABM9PQY6_9FLAO</name>
<protein>
    <submittedName>
        <fullName evidence="1">Uncharacterized protein</fullName>
    </submittedName>
</protein>
<evidence type="ECO:0000313" key="2">
    <source>
        <dbReference type="Proteomes" id="UP001497602"/>
    </source>
</evidence>
<organism evidence="1 2">
    <name type="scientific">Tenacibaculum vairaonense</name>
    <dbReference type="NCBI Taxonomy" id="3137860"/>
    <lineage>
        <taxon>Bacteria</taxon>
        <taxon>Pseudomonadati</taxon>
        <taxon>Bacteroidota</taxon>
        <taxon>Flavobacteriia</taxon>
        <taxon>Flavobacteriales</taxon>
        <taxon>Flavobacteriaceae</taxon>
        <taxon>Tenacibaculum</taxon>
    </lineage>
</organism>
<proteinExistence type="predicted"/>
<keyword evidence="2" id="KW-1185">Reference proteome</keyword>
<evidence type="ECO:0000313" key="1">
    <source>
        <dbReference type="EMBL" id="CAL2108211.1"/>
    </source>
</evidence>
<sequence length="83" mass="9908">MSKKINFYKWGSFFGDSEQYKYIRSLCHQLGWTKPHEKYKSIPDNERLGRFVAENCQHKKPISQQTPKELSTTIFQLEQVLIK</sequence>
<dbReference type="EMBL" id="CAXJRC010000043">
    <property type="protein sequence ID" value="CAL2108211.1"/>
    <property type="molecule type" value="Genomic_DNA"/>
</dbReference>
<accession>A0ABM9PQY6</accession>